<evidence type="ECO:0000313" key="3">
    <source>
        <dbReference type="Proteomes" id="UP000403266"/>
    </source>
</evidence>
<accession>A0A5N7MLZ7</accession>
<reference evidence="2 3" key="1">
    <citation type="journal article" date="2019" name="Syst. Appl. Microbiol.">
        <title>Microvirga tunisiensis sp. nov., a root nodule symbiotic bacterium isolated from Lupinus micranthus and L. luteus grown in Northern Tunisia.</title>
        <authorList>
            <person name="Msaddak A."/>
            <person name="Rejili M."/>
            <person name="Duran D."/>
            <person name="Mars M."/>
            <person name="Palacios J.M."/>
            <person name="Ruiz-Argueso T."/>
            <person name="Rey L."/>
            <person name="Imperial J."/>
        </authorList>
    </citation>
    <scope>NUCLEOTIDE SEQUENCE [LARGE SCALE GENOMIC DNA]</scope>
    <source>
        <strain evidence="2 3">Lmie10</strain>
    </source>
</reference>
<evidence type="ECO:0000256" key="1">
    <source>
        <dbReference type="SAM" id="MobiDB-lite"/>
    </source>
</evidence>
<gene>
    <name evidence="2" type="ORF">FS320_22725</name>
</gene>
<dbReference type="Pfam" id="PF07704">
    <property type="entry name" value="PSK_trans_fac"/>
    <property type="match status" value="1"/>
</dbReference>
<dbReference type="Proteomes" id="UP000403266">
    <property type="component" value="Unassembled WGS sequence"/>
</dbReference>
<protein>
    <submittedName>
        <fullName evidence="2">Uncharacterized protein</fullName>
    </submittedName>
</protein>
<dbReference type="InterPro" id="IPR011660">
    <property type="entry name" value="VapB-like"/>
</dbReference>
<keyword evidence="3" id="KW-1185">Reference proteome</keyword>
<feature type="region of interest" description="Disordered" evidence="1">
    <location>
        <begin position="72"/>
        <end position="93"/>
    </location>
</feature>
<name>A0A5N7MLZ7_9HYPH</name>
<dbReference type="AlphaFoldDB" id="A0A5N7MLZ7"/>
<sequence>MVPTYPRRGTKMALNIKDPELLSQIEHLARVRRVKKMDVIRDALSGAMEKENSRKSVRELLAPVLEKAARLGTSSTMTWEEHKRASDEEWGEE</sequence>
<comment type="caution">
    <text evidence="2">The sequence shown here is derived from an EMBL/GenBank/DDBJ whole genome shotgun (WGS) entry which is preliminary data.</text>
</comment>
<proteinExistence type="predicted"/>
<dbReference type="OrthoDB" id="8301496at2"/>
<organism evidence="2 3">
    <name type="scientific">Microvirga tunisiensis</name>
    <dbReference type="NCBI Taxonomy" id="2108360"/>
    <lineage>
        <taxon>Bacteria</taxon>
        <taxon>Pseudomonadati</taxon>
        <taxon>Pseudomonadota</taxon>
        <taxon>Alphaproteobacteria</taxon>
        <taxon>Hyphomicrobiales</taxon>
        <taxon>Methylobacteriaceae</taxon>
        <taxon>Microvirga</taxon>
    </lineage>
</organism>
<dbReference type="EMBL" id="VOSK01000113">
    <property type="protein sequence ID" value="MPR27903.1"/>
    <property type="molecule type" value="Genomic_DNA"/>
</dbReference>
<evidence type="ECO:0000313" key="2">
    <source>
        <dbReference type="EMBL" id="MPR27903.1"/>
    </source>
</evidence>